<keyword evidence="11 16" id="KW-1133">Transmembrane helix</keyword>
<keyword evidence="13 15" id="KW-0472">Membrane</keyword>
<feature type="domain" description="Cytochrome oxidase subunit II copper A binding" evidence="17">
    <location>
        <begin position="97"/>
        <end position="398"/>
    </location>
</feature>
<dbReference type="InterPro" id="IPR002429">
    <property type="entry name" value="CcO_II-like_C"/>
</dbReference>
<keyword evidence="9" id="KW-1278">Translocase</keyword>
<keyword evidence="8" id="KW-0460">Magnesium</keyword>
<evidence type="ECO:0000259" key="18">
    <source>
        <dbReference type="PROSITE" id="PS50999"/>
    </source>
</evidence>
<protein>
    <recommendedName>
        <fullName evidence="3 15">Cytochrome c oxidase subunit 2</fullName>
    </recommendedName>
</protein>
<evidence type="ECO:0000256" key="10">
    <source>
        <dbReference type="ARBA" id="ARBA00022982"/>
    </source>
</evidence>
<dbReference type="RefSeq" id="YP_005267038.1">
    <property type="nucleotide sequence ID" value="NC_016889.1"/>
</dbReference>
<evidence type="ECO:0000256" key="3">
    <source>
        <dbReference type="ARBA" id="ARBA00015946"/>
    </source>
</evidence>
<comment type="cofactor">
    <cofactor evidence="15">
        <name>Cu cation</name>
        <dbReference type="ChEBI" id="CHEBI:23378"/>
    </cofactor>
    <text evidence="15">Binds a copper A center.</text>
</comment>
<dbReference type="Pfam" id="PF00116">
    <property type="entry name" value="COX2"/>
    <property type="match status" value="1"/>
</dbReference>
<dbReference type="GeneID" id="11705381"/>
<comment type="catalytic activity">
    <reaction evidence="14">
        <text>4 Fe(II)-[cytochrome c] + O2 + 8 H(+)(in) = 4 Fe(III)-[cytochrome c] + 2 H2O + 4 H(+)(out)</text>
        <dbReference type="Rhea" id="RHEA:11436"/>
        <dbReference type="Rhea" id="RHEA-COMP:10350"/>
        <dbReference type="Rhea" id="RHEA-COMP:14399"/>
        <dbReference type="ChEBI" id="CHEBI:15377"/>
        <dbReference type="ChEBI" id="CHEBI:15378"/>
        <dbReference type="ChEBI" id="CHEBI:15379"/>
        <dbReference type="ChEBI" id="CHEBI:29033"/>
        <dbReference type="ChEBI" id="CHEBI:29034"/>
        <dbReference type="EC" id="7.1.1.9"/>
    </reaction>
    <physiologicalReaction direction="left-to-right" evidence="14">
        <dbReference type="Rhea" id="RHEA:11437"/>
    </physiologicalReaction>
</comment>
<dbReference type="InterPro" id="IPR045187">
    <property type="entry name" value="CcO_II"/>
</dbReference>
<reference evidence="19" key="1">
    <citation type="journal article" date="2012" name="Gene">
        <title>Comparative studies of the complete mitochondrial genomes of four Paphia clams and reconsideration of subgenus Neotapes (Bivalvia: Veneridae).</title>
        <authorList>
            <person name="Xu X."/>
            <person name="Wu X."/>
            <person name="Yu Z."/>
        </authorList>
    </citation>
    <scope>NUCLEOTIDE SEQUENCE</scope>
    <source>
        <tissue evidence="19">Adductor muscle</tissue>
    </source>
</reference>
<evidence type="ECO:0000256" key="4">
    <source>
        <dbReference type="ARBA" id="ARBA00022448"/>
    </source>
</evidence>
<dbReference type="Gene3D" id="2.60.40.420">
    <property type="entry name" value="Cupredoxins - blue copper proteins"/>
    <property type="match status" value="1"/>
</dbReference>
<evidence type="ECO:0000256" key="9">
    <source>
        <dbReference type="ARBA" id="ARBA00022967"/>
    </source>
</evidence>
<dbReference type="PROSITE" id="PS50857">
    <property type="entry name" value="COX2_CUA"/>
    <property type="match status" value="1"/>
</dbReference>
<comment type="similarity">
    <text evidence="2 15">Belongs to the cytochrome c oxidase subunit 2 family.</text>
</comment>
<gene>
    <name evidence="19" type="primary">cox2</name>
</gene>
<name>H6BHS4_9BIVA</name>
<sequence>MMGWNQLGFPDPGTESAGRLFCYHDLVMVVVVFVLILVGWFMAVMLFASALMAGQLDLTIKKHETLEIVWTIGPAVFLCVIGFFSLNNLYYMSGSGVSVFSFSAVGHQWYWEYIYEPHSNTNMIPGEAPLSSKLNLLYSEWEQYSANYDCSIMTGSAVSGYDSNNNSKVSQKGPELAKLLAHLVYTISRLDDELNKISVGLSRACELCNAACGDFSKLHALSAMSDFLESLWDLVLKCQGDLIKPFEELIVSSSKECSSVMDEVFNSVLQMDEEAKKEELRYDSYIMAEAQLIDSGEVEFGGFRRGDVSIPCFACCGVKNEVLVSTADVMHSWGVAELGIKIDAVPGRVNSGFITPMTPGYYYGFCYELCGSGHSEMPIAVVVLNMDQYLMTLNYLQQVV</sequence>
<evidence type="ECO:0000256" key="2">
    <source>
        <dbReference type="ARBA" id="ARBA00007866"/>
    </source>
</evidence>
<evidence type="ECO:0000256" key="8">
    <source>
        <dbReference type="ARBA" id="ARBA00022842"/>
    </source>
</evidence>
<dbReference type="GO" id="GO:0004129">
    <property type="term" value="F:cytochrome-c oxidase activity"/>
    <property type="evidence" value="ECO:0007669"/>
    <property type="project" value="UniProtKB-EC"/>
</dbReference>
<dbReference type="GO" id="GO:0005507">
    <property type="term" value="F:copper ion binding"/>
    <property type="evidence" value="ECO:0007669"/>
    <property type="project" value="InterPro"/>
</dbReference>
<dbReference type="EMBL" id="JF969276">
    <property type="protein sequence ID" value="AEH99615.1"/>
    <property type="molecule type" value="Genomic_DNA"/>
</dbReference>
<accession>H6BHS4</accession>
<comment type="function">
    <text evidence="15">Component of the cytochrome c oxidase, the last enzyme in the mitochondrial electron transport chain which drives oxidative phosphorylation. The respiratory chain contains 3 multisubunit complexes succinate dehydrogenase (complex II, CII), ubiquinol-cytochrome c oxidoreductase (cytochrome b-c1 complex, complex III, CIII) and cytochrome c oxidase (complex IV, CIV), that cooperate to transfer electrons derived from NADH and succinate to molecular oxygen, creating an electrochemical gradient over the inner membrane that drives transmembrane transport and the ATP synthase. Cytochrome c oxidase is the component of the respiratory chain that catalyzes the reduction of oxygen to water. Electrons originating from reduced cytochrome c in the intermembrane space (IMS) are transferred via the dinuclear copper A center (CU(A)) of subunit 2 and heme A of subunit 1 to the active site in subunit 1, a binuclear center (BNC) formed by heme A3 and copper B (CU(B)). The BNC reduces molecular oxygen to 2 water molecules using 4 electrons from cytochrome c in the IMS and 4 protons from the mitochondrial matrix.</text>
</comment>
<evidence type="ECO:0000313" key="19">
    <source>
        <dbReference type="EMBL" id="AEH99615.1"/>
    </source>
</evidence>
<dbReference type="CTD" id="4513"/>
<feature type="domain" description="Cytochrome oxidase subunit II transmembrane region profile" evidence="18">
    <location>
        <begin position="1"/>
        <end position="96"/>
    </location>
</feature>
<dbReference type="SUPFAM" id="SSF49503">
    <property type="entry name" value="Cupredoxins"/>
    <property type="match status" value="1"/>
</dbReference>
<proteinExistence type="inferred from homology"/>
<keyword evidence="4 15" id="KW-0813">Transport</keyword>
<keyword evidence="15" id="KW-0999">Mitochondrion inner membrane</keyword>
<evidence type="ECO:0000256" key="5">
    <source>
        <dbReference type="ARBA" id="ARBA00022660"/>
    </source>
</evidence>
<dbReference type="InterPro" id="IPR001505">
    <property type="entry name" value="Copper_CuA"/>
</dbReference>
<feature type="transmembrane region" description="Helical" evidence="16">
    <location>
        <begin position="65"/>
        <end position="84"/>
    </location>
</feature>
<evidence type="ECO:0000256" key="15">
    <source>
        <dbReference type="RuleBase" id="RU000457"/>
    </source>
</evidence>
<keyword evidence="15 19" id="KW-0496">Mitochondrion</keyword>
<keyword evidence="10 15" id="KW-0249">Electron transport</keyword>
<dbReference type="Gene3D" id="1.10.287.90">
    <property type="match status" value="1"/>
</dbReference>
<dbReference type="PROSITE" id="PS00078">
    <property type="entry name" value="COX2"/>
    <property type="match status" value="1"/>
</dbReference>
<keyword evidence="5 15" id="KW-0679">Respiratory chain</keyword>
<dbReference type="PROSITE" id="PS50999">
    <property type="entry name" value="COX2_TM"/>
    <property type="match status" value="1"/>
</dbReference>
<dbReference type="PANTHER" id="PTHR22888">
    <property type="entry name" value="CYTOCHROME C OXIDASE, SUBUNIT II"/>
    <property type="match status" value="1"/>
</dbReference>
<evidence type="ECO:0000256" key="7">
    <source>
        <dbReference type="ARBA" id="ARBA00022723"/>
    </source>
</evidence>
<dbReference type="InterPro" id="IPR036257">
    <property type="entry name" value="Cyt_c_oxidase_su2_TM_sf"/>
</dbReference>
<geneLocation type="mitochondrion" evidence="19"/>
<comment type="subcellular location">
    <subcellularLocation>
        <location evidence="1">Membrane</location>
        <topology evidence="1">Multi-pass membrane protein</topology>
    </subcellularLocation>
    <subcellularLocation>
        <location evidence="15">Mitochondrion inner membrane</location>
        <topology evidence="15">Multi-pass membrane protein</topology>
    </subcellularLocation>
</comment>
<evidence type="ECO:0000256" key="11">
    <source>
        <dbReference type="ARBA" id="ARBA00022989"/>
    </source>
</evidence>
<evidence type="ECO:0000256" key="6">
    <source>
        <dbReference type="ARBA" id="ARBA00022692"/>
    </source>
</evidence>
<evidence type="ECO:0000256" key="14">
    <source>
        <dbReference type="ARBA" id="ARBA00049512"/>
    </source>
</evidence>
<dbReference type="Pfam" id="PF02790">
    <property type="entry name" value="COX2_TM"/>
    <property type="match status" value="1"/>
</dbReference>
<feature type="transmembrane region" description="Helical" evidence="16">
    <location>
        <begin position="26"/>
        <end position="53"/>
    </location>
</feature>
<dbReference type="InterPro" id="IPR011759">
    <property type="entry name" value="Cyt_c_oxidase_su2_TM_dom"/>
</dbReference>
<evidence type="ECO:0000259" key="17">
    <source>
        <dbReference type="PROSITE" id="PS50857"/>
    </source>
</evidence>
<dbReference type="SUPFAM" id="SSF81464">
    <property type="entry name" value="Cytochrome c oxidase subunit II-like, transmembrane region"/>
    <property type="match status" value="1"/>
</dbReference>
<organism evidence="19">
    <name type="scientific">Paphia amabilis</name>
    <name type="common">short-necked clam</name>
    <dbReference type="NCBI Taxonomy" id="676961"/>
    <lineage>
        <taxon>Eukaryota</taxon>
        <taxon>Metazoa</taxon>
        <taxon>Spiralia</taxon>
        <taxon>Lophotrochozoa</taxon>
        <taxon>Mollusca</taxon>
        <taxon>Bivalvia</taxon>
        <taxon>Autobranchia</taxon>
        <taxon>Heteroconchia</taxon>
        <taxon>Euheterodonta</taxon>
        <taxon>Imparidentia</taxon>
        <taxon>Neoheterodontei</taxon>
        <taxon>Venerida</taxon>
        <taxon>Veneroidea</taxon>
        <taxon>Veneridae</taxon>
        <taxon>Paphia</taxon>
    </lineage>
</organism>
<dbReference type="GO" id="GO:0005743">
    <property type="term" value="C:mitochondrial inner membrane"/>
    <property type="evidence" value="ECO:0007669"/>
    <property type="project" value="UniProtKB-SubCell"/>
</dbReference>
<dbReference type="PRINTS" id="PR01166">
    <property type="entry name" value="CYCOXIDASEII"/>
</dbReference>
<keyword evidence="6 15" id="KW-0812">Transmembrane</keyword>
<evidence type="ECO:0000256" key="1">
    <source>
        <dbReference type="ARBA" id="ARBA00004141"/>
    </source>
</evidence>
<dbReference type="InterPro" id="IPR008972">
    <property type="entry name" value="Cupredoxin"/>
</dbReference>
<dbReference type="PANTHER" id="PTHR22888:SF9">
    <property type="entry name" value="CYTOCHROME C OXIDASE SUBUNIT 2"/>
    <property type="match status" value="1"/>
</dbReference>
<evidence type="ECO:0000256" key="13">
    <source>
        <dbReference type="ARBA" id="ARBA00023136"/>
    </source>
</evidence>
<keyword evidence="12 15" id="KW-0186">Copper</keyword>
<evidence type="ECO:0000256" key="12">
    <source>
        <dbReference type="ARBA" id="ARBA00023008"/>
    </source>
</evidence>
<dbReference type="GO" id="GO:0042773">
    <property type="term" value="P:ATP synthesis coupled electron transport"/>
    <property type="evidence" value="ECO:0007669"/>
    <property type="project" value="TreeGrafter"/>
</dbReference>
<evidence type="ECO:0000256" key="16">
    <source>
        <dbReference type="SAM" id="Phobius"/>
    </source>
</evidence>
<dbReference type="AlphaFoldDB" id="H6BHS4"/>
<keyword evidence="7 15" id="KW-0479">Metal-binding</keyword>